<dbReference type="InterPro" id="IPR056392">
    <property type="entry name" value="DGKtheta_RBD"/>
</dbReference>
<keyword evidence="1" id="KW-0479">Metal-binding</keyword>
<dbReference type="InterPro" id="IPR020454">
    <property type="entry name" value="DAG/PE-bd"/>
</dbReference>
<dbReference type="GO" id="GO:0007165">
    <property type="term" value="P:signal transduction"/>
    <property type="evidence" value="ECO:0007669"/>
    <property type="project" value="InterPro"/>
</dbReference>
<proteinExistence type="predicted"/>
<dbReference type="AlphaFoldDB" id="A0A1Y3BMQ5"/>
<evidence type="ECO:0000313" key="6">
    <source>
        <dbReference type="EMBL" id="OTF82251.1"/>
    </source>
</evidence>
<dbReference type="PRINTS" id="PR00008">
    <property type="entry name" value="DAGPEDOMAIN"/>
</dbReference>
<accession>A0A1Y3BMQ5</accession>
<feature type="domain" description="Phorbol-ester/DAG-type" evidence="4">
    <location>
        <begin position="97"/>
        <end position="144"/>
    </location>
</feature>
<dbReference type="EMBL" id="MUJZ01009357">
    <property type="protein sequence ID" value="OTF82251.1"/>
    <property type="molecule type" value="Genomic_DNA"/>
</dbReference>
<evidence type="ECO:0000259" key="4">
    <source>
        <dbReference type="PROSITE" id="PS50081"/>
    </source>
</evidence>
<dbReference type="SUPFAM" id="SSF54236">
    <property type="entry name" value="Ubiquitin-like"/>
    <property type="match status" value="2"/>
</dbReference>
<feature type="domain" description="Ras-associating" evidence="5">
    <location>
        <begin position="318"/>
        <end position="417"/>
    </location>
</feature>
<dbReference type="CDD" id="cd17111">
    <property type="entry name" value="RA1_DAGK-theta"/>
    <property type="match status" value="1"/>
</dbReference>
<comment type="caution">
    <text evidence="6">The sequence shown here is derived from an EMBL/GenBank/DDBJ whole genome shotgun (WGS) entry which is preliminary data.</text>
</comment>
<dbReference type="PANTHER" id="PTHR11255">
    <property type="entry name" value="DIACYLGLYCEROL KINASE"/>
    <property type="match status" value="1"/>
</dbReference>
<dbReference type="GO" id="GO:0046872">
    <property type="term" value="F:metal ion binding"/>
    <property type="evidence" value="ECO:0007669"/>
    <property type="project" value="UniProtKB-KW"/>
</dbReference>
<reference evidence="6 7" key="1">
    <citation type="submission" date="2017-03" db="EMBL/GenBank/DDBJ databases">
        <title>Genome Survey of Euroglyphus maynei.</title>
        <authorList>
            <person name="Arlian L.G."/>
            <person name="Morgan M.S."/>
            <person name="Rider S.D."/>
        </authorList>
    </citation>
    <scope>NUCLEOTIDE SEQUENCE [LARGE SCALE GENOMIC DNA]</scope>
    <source>
        <strain evidence="6">Arlian Lab</strain>
        <tissue evidence="6">Whole body</tissue>
    </source>
</reference>
<dbReference type="PROSITE" id="PS50200">
    <property type="entry name" value="RA"/>
    <property type="match status" value="1"/>
</dbReference>
<dbReference type="Proteomes" id="UP000194236">
    <property type="component" value="Unassembled WGS sequence"/>
</dbReference>
<dbReference type="CDD" id="cd20803">
    <property type="entry name" value="C1_DGKtheta_typeV_rpt1"/>
    <property type="match status" value="1"/>
</dbReference>
<dbReference type="GO" id="GO:0004143">
    <property type="term" value="F:ATP-dependent diacylglycerol kinase activity"/>
    <property type="evidence" value="ECO:0007669"/>
    <property type="project" value="InterPro"/>
</dbReference>
<dbReference type="OrthoDB" id="242257at2759"/>
<feature type="region of interest" description="Disordered" evidence="3">
    <location>
        <begin position="161"/>
        <end position="182"/>
    </location>
</feature>
<dbReference type="Pfam" id="PF00788">
    <property type="entry name" value="RA"/>
    <property type="match status" value="2"/>
</dbReference>
<feature type="region of interest" description="Disordered" evidence="3">
    <location>
        <begin position="1"/>
        <end position="23"/>
    </location>
</feature>
<evidence type="ECO:0000256" key="2">
    <source>
        <dbReference type="ARBA" id="ARBA00022833"/>
    </source>
</evidence>
<dbReference type="InterPro" id="IPR000159">
    <property type="entry name" value="RA_dom"/>
</dbReference>
<dbReference type="InterPro" id="IPR029071">
    <property type="entry name" value="Ubiquitin-like_domsf"/>
</dbReference>
<dbReference type="FunFam" id="3.30.60.20:FF:000058">
    <property type="entry name" value="Diacylglycerol kinase"/>
    <property type="match status" value="1"/>
</dbReference>
<keyword evidence="2" id="KW-0862">Zinc</keyword>
<dbReference type="PROSITE" id="PS00479">
    <property type="entry name" value="ZF_DAG_PE_1"/>
    <property type="match status" value="2"/>
</dbReference>
<dbReference type="PROSITE" id="PS50081">
    <property type="entry name" value="ZF_DAG_PE_2"/>
    <property type="match status" value="2"/>
</dbReference>
<evidence type="ECO:0000256" key="1">
    <source>
        <dbReference type="ARBA" id="ARBA00022723"/>
    </source>
</evidence>
<dbReference type="Gene3D" id="3.30.60.20">
    <property type="match status" value="2"/>
</dbReference>
<dbReference type="InterPro" id="IPR046349">
    <property type="entry name" value="C1-like_sf"/>
</dbReference>
<dbReference type="Gene3D" id="3.10.20.90">
    <property type="entry name" value="Phosphatidylinositol 3-kinase Catalytic Subunit, Chain A, domain 1"/>
    <property type="match status" value="1"/>
</dbReference>
<evidence type="ECO:0000313" key="7">
    <source>
        <dbReference type="Proteomes" id="UP000194236"/>
    </source>
</evidence>
<gene>
    <name evidence="6" type="ORF">BLA29_000605</name>
</gene>
<dbReference type="InterPro" id="IPR002219">
    <property type="entry name" value="PKC_DAG/PE"/>
</dbReference>
<dbReference type="SUPFAM" id="SSF57889">
    <property type="entry name" value="Cysteine-rich domain"/>
    <property type="match status" value="2"/>
</dbReference>
<name>A0A1Y3BMQ5_EURMA</name>
<organism evidence="6 7">
    <name type="scientific">Euroglyphus maynei</name>
    <name type="common">Mayne's house dust mite</name>
    <dbReference type="NCBI Taxonomy" id="6958"/>
    <lineage>
        <taxon>Eukaryota</taxon>
        <taxon>Metazoa</taxon>
        <taxon>Ecdysozoa</taxon>
        <taxon>Arthropoda</taxon>
        <taxon>Chelicerata</taxon>
        <taxon>Arachnida</taxon>
        <taxon>Acari</taxon>
        <taxon>Acariformes</taxon>
        <taxon>Sarcoptiformes</taxon>
        <taxon>Astigmata</taxon>
        <taxon>Psoroptidia</taxon>
        <taxon>Analgoidea</taxon>
        <taxon>Pyroglyphidae</taxon>
        <taxon>Pyroglyphinae</taxon>
        <taxon>Euroglyphus</taxon>
    </lineage>
</organism>
<protein>
    <submittedName>
        <fullName evidence="6">Uncharacterized protein</fullName>
    </submittedName>
</protein>
<keyword evidence="7" id="KW-1185">Reference proteome</keyword>
<dbReference type="Pfam" id="PF24099">
    <property type="entry name" value="RBD_DGKtheta"/>
    <property type="match status" value="1"/>
</dbReference>
<sequence>MANNVNLSRISGSTIENPSPTSDSGVPYDQFGHGHYFSKKTFHKPTYCHHCTDMLWGLIGQGFICEVCNFVVHERCLKTVVSPCSTVATNVIKNPVPHCWTEGHLKRKFCNVCRKRIEDQSAVRCEVCEYCVHVECQDFSVPDCKECATYVPEQELVQETPEFERRGDKDSDEFPSPKDKDKDEGILFYIQSECDINSFIRIYNNAETIKVFDGNASMKRKTYRTITISRNANKDQIVAACLRAFHIHDDPRHYIITDAYGKVVKWNGTIELNCRQFLMTNIARPEREISDFMPVQSLIRTEGKRCGLFFRYKPPNPDEGAIRVYPGRLNVTDTYRVIAVTIDTGVDEVMVEALDQFGLDSSDLNRYRLVEVSLEKGCVHERTMDNNESPWAIIKGLARESIRQKENTRFYLQQVDEVYCSNVAIFVGNLPANLSQRHYERILVDFLGKPYKYRQIGPIYYEYGSMILTYDNADIAVKAYYMLRESVYDDKNLLVLLLPNIMPEMVPKGIRVSDDHDYIAPILI</sequence>
<evidence type="ECO:0000256" key="3">
    <source>
        <dbReference type="SAM" id="MobiDB-lite"/>
    </source>
</evidence>
<dbReference type="InterPro" id="IPR037607">
    <property type="entry name" value="DGK"/>
</dbReference>
<dbReference type="SMART" id="SM00109">
    <property type="entry name" value="C1"/>
    <property type="match status" value="2"/>
</dbReference>
<feature type="domain" description="Phorbol-ester/DAG-type" evidence="4">
    <location>
        <begin position="34"/>
        <end position="84"/>
    </location>
</feature>
<dbReference type="Pfam" id="PF00130">
    <property type="entry name" value="C1_1"/>
    <property type="match status" value="1"/>
</dbReference>
<dbReference type="SMART" id="SM00314">
    <property type="entry name" value="RA"/>
    <property type="match status" value="1"/>
</dbReference>
<dbReference type="GO" id="GO:0016020">
    <property type="term" value="C:membrane"/>
    <property type="evidence" value="ECO:0007669"/>
    <property type="project" value="TreeGrafter"/>
</dbReference>
<evidence type="ECO:0000259" key="5">
    <source>
        <dbReference type="PROSITE" id="PS50200"/>
    </source>
</evidence>
<dbReference type="CDD" id="cd20804">
    <property type="entry name" value="C1_DGKtheta_typeV_rpt2"/>
    <property type="match status" value="1"/>
</dbReference>